<organism evidence="1 3">
    <name type="scientific">Didymodactylos carnosus</name>
    <dbReference type="NCBI Taxonomy" id="1234261"/>
    <lineage>
        <taxon>Eukaryota</taxon>
        <taxon>Metazoa</taxon>
        <taxon>Spiralia</taxon>
        <taxon>Gnathifera</taxon>
        <taxon>Rotifera</taxon>
        <taxon>Eurotatoria</taxon>
        <taxon>Bdelloidea</taxon>
        <taxon>Philodinida</taxon>
        <taxon>Philodinidae</taxon>
        <taxon>Didymodactylos</taxon>
    </lineage>
</organism>
<evidence type="ECO:0000313" key="2">
    <source>
        <dbReference type="EMBL" id="CAF3726341.1"/>
    </source>
</evidence>
<name>A0A8S2DR09_9BILA</name>
<reference evidence="1" key="1">
    <citation type="submission" date="2021-02" db="EMBL/GenBank/DDBJ databases">
        <authorList>
            <person name="Nowell W R."/>
        </authorList>
    </citation>
    <scope>NUCLEOTIDE SEQUENCE</scope>
</reference>
<comment type="caution">
    <text evidence="1">The sequence shown here is derived from an EMBL/GenBank/DDBJ whole genome shotgun (WGS) entry which is preliminary data.</text>
</comment>
<gene>
    <name evidence="1" type="ORF">OVA965_LOCUS12217</name>
    <name evidence="2" type="ORF">TMI583_LOCUS12226</name>
</gene>
<dbReference type="AlphaFoldDB" id="A0A8S2DR09"/>
<sequence>MEETCLNNRINLIPQSLIIHKLSGICILSNDTAIVASTGCEIELTLFKNNLKEDFDFEYSDFEVSLKFYMI</sequence>
<evidence type="ECO:0000313" key="3">
    <source>
        <dbReference type="Proteomes" id="UP000677228"/>
    </source>
</evidence>
<evidence type="ECO:0000313" key="1">
    <source>
        <dbReference type="EMBL" id="CAF0952608.1"/>
    </source>
</evidence>
<dbReference type="EMBL" id="CAJNOK010004868">
    <property type="protein sequence ID" value="CAF0952608.1"/>
    <property type="molecule type" value="Genomic_DNA"/>
</dbReference>
<proteinExistence type="predicted"/>
<accession>A0A8S2DR09</accession>
<dbReference type="EMBL" id="CAJOBA010004875">
    <property type="protein sequence ID" value="CAF3726341.1"/>
    <property type="molecule type" value="Genomic_DNA"/>
</dbReference>
<dbReference type="Proteomes" id="UP000682733">
    <property type="component" value="Unassembled WGS sequence"/>
</dbReference>
<protein>
    <submittedName>
        <fullName evidence="1">Uncharacterized protein</fullName>
    </submittedName>
</protein>
<dbReference type="Proteomes" id="UP000677228">
    <property type="component" value="Unassembled WGS sequence"/>
</dbReference>